<accession>A0A9P4S437</accession>
<feature type="compositionally biased region" description="Basic and acidic residues" evidence="2">
    <location>
        <begin position="69"/>
        <end position="96"/>
    </location>
</feature>
<gene>
    <name evidence="4" type="ORF">M501DRAFT_940999</name>
</gene>
<protein>
    <recommendedName>
        <fullName evidence="3">F-box domain-containing protein</fullName>
    </recommendedName>
</protein>
<evidence type="ECO:0000313" key="4">
    <source>
        <dbReference type="EMBL" id="KAF2835892.1"/>
    </source>
</evidence>
<keyword evidence="5" id="KW-1185">Reference proteome</keyword>
<comment type="caution">
    <text evidence="4">The sequence shown here is derived from an EMBL/GenBank/DDBJ whole genome shotgun (WGS) entry which is preliminary data.</text>
</comment>
<dbReference type="GO" id="GO:0019005">
    <property type="term" value="C:SCF ubiquitin ligase complex"/>
    <property type="evidence" value="ECO:0007669"/>
    <property type="project" value="TreeGrafter"/>
</dbReference>
<dbReference type="PROSITE" id="PS50181">
    <property type="entry name" value="FBOX"/>
    <property type="match status" value="1"/>
</dbReference>
<dbReference type="Pfam" id="PF12937">
    <property type="entry name" value="F-box-like"/>
    <property type="match status" value="1"/>
</dbReference>
<organism evidence="4 5">
    <name type="scientific">Patellaria atrata CBS 101060</name>
    <dbReference type="NCBI Taxonomy" id="1346257"/>
    <lineage>
        <taxon>Eukaryota</taxon>
        <taxon>Fungi</taxon>
        <taxon>Dikarya</taxon>
        <taxon>Ascomycota</taxon>
        <taxon>Pezizomycotina</taxon>
        <taxon>Dothideomycetes</taxon>
        <taxon>Dothideomycetes incertae sedis</taxon>
        <taxon>Patellariales</taxon>
        <taxon>Patellariaceae</taxon>
        <taxon>Patellaria</taxon>
    </lineage>
</organism>
<dbReference type="Pfam" id="PF19270">
    <property type="entry name" value="FBO_C"/>
    <property type="match status" value="1"/>
</dbReference>
<sequence length="517" mass="57696">MEQRQQQTEAELEQFRAQWRKEVEARSKGKQSASQTTKEPEAGPSNPKTPKPQKNTPAPLTSATVPGGPHDRERDELEGRVYQDLEPGDRGRRLDDTGPSNPKEPGSALEHYEAAVEREREGNLGDSVRLYRRAFKIDADVHEAYKSKQFPTALYKPPMPNPNPSNAPVTVPNPAHHSPDGLSGLLASFAQLSIPPEPAPTELSAPFPCPISTLPEELLVEILLQVALDDVGVFARLSRVCRRLAYLVATEDRIWKRLCLGVEVGFAGMHYDFVVDTKGEPLDLSTPLTSPDDTLLPPPSSLEARLATTAQTTPKLIPRPYPSYAHLLRARPRIRFSGVYISTVNYIRPGAASASQYTWNSSPVLIVTYYRYLRFFRDGSVISLLTTAEPADVVTHLWKENMPLNEDEGGKKRERTDRPSALPNAQVMKEALPGRWRLEGPGEGEGMLHVETEGVVPKYMYKMVFGLATAGRGSRNNKLAWKGYWSYNRLTDDWAEFGLKNDKGFYFSRVRSYGKGV</sequence>
<dbReference type="Proteomes" id="UP000799429">
    <property type="component" value="Unassembled WGS sequence"/>
</dbReference>
<dbReference type="Gene3D" id="1.20.1280.50">
    <property type="match status" value="1"/>
</dbReference>
<dbReference type="EMBL" id="MU006106">
    <property type="protein sequence ID" value="KAF2835892.1"/>
    <property type="molecule type" value="Genomic_DNA"/>
</dbReference>
<evidence type="ECO:0000256" key="1">
    <source>
        <dbReference type="ARBA" id="ARBA00022786"/>
    </source>
</evidence>
<dbReference type="InterPro" id="IPR036047">
    <property type="entry name" value="F-box-like_dom_sf"/>
</dbReference>
<feature type="compositionally biased region" description="Low complexity" evidence="2">
    <location>
        <begin position="44"/>
        <end position="59"/>
    </location>
</feature>
<dbReference type="SUPFAM" id="SSF81383">
    <property type="entry name" value="F-box domain"/>
    <property type="match status" value="1"/>
</dbReference>
<keyword evidence="1" id="KW-0833">Ubl conjugation pathway</keyword>
<evidence type="ECO:0000313" key="5">
    <source>
        <dbReference type="Proteomes" id="UP000799429"/>
    </source>
</evidence>
<dbReference type="AlphaFoldDB" id="A0A9P4S437"/>
<proteinExistence type="predicted"/>
<dbReference type="InterPro" id="IPR045464">
    <property type="entry name" value="Hrt3/FBXO9_C"/>
</dbReference>
<feature type="region of interest" description="Disordered" evidence="2">
    <location>
        <begin position="1"/>
        <end position="110"/>
    </location>
</feature>
<dbReference type="OrthoDB" id="2117972at2759"/>
<feature type="domain" description="F-box" evidence="3">
    <location>
        <begin position="208"/>
        <end position="258"/>
    </location>
</feature>
<name>A0A9P4S437_9PEZI</name>
<evidence type="ECO:0000256" key="2">
    <source>
        <dbReference type="SAM" id="MobiDB-lite"/>
    </source>
</evidence>
<dbReference type="GO" id="GO:0005737">
    <property type="term" value="C:cytoplasm"/>
    <property type="evidence" value="ECO:0007669"/>
    <property type="project" value="TreeGrafter"/>
</dbReference>
<reference evidence="4" key="1">
    <citation type="journal article" date="2020" name="Stud. Mycol.">
        <title>101 Dothideomycetes genomes: a test case for predicting lifestyles and emergence of pathogens.</title>
        <authorList>
            <person name="Haridas S."/>
            <person name="Albert R."/>
            <person name="Binder M."/>
            <person name="Bloem J."/>
            <person name="Labutti K."/>
            <person name="Salamov A."/>
            <person name="Andreopoulos B."/>
            <person name="Baker S."/>
            <person name="Barry K."/>
            <person name="Bills G."/>
            <person name="Bluhm B."/>
            <person name="Cannon C."/>
            <person name="Castanera R."/>
            <person name="Culley D."/>
            <person name="Daum C."/>
            <person name="Ezra D."/>
            <person name="Gonzalez J."/>
            <person name="Henrissat B."/>
            <person name="Kuo A."/>
            <person name="Liang C."/>
            <person name="Lipzen A."/>
            <person name="Lutzoni F."/>
            <person name="Magnuson J."/>
            <person name="Mondo S."/>
            <person name="Nolan M."/>
            <person name="Ohm R."/>
            <person name="Pangilinan J."/>
            <person name="Park H.-J."/>
            <person name="Ramirez L."/>
            <person name="Alfaro M."/>
            <person name="Sun H."/>
            <person name="Tritt A."/>
            <person name="Yoshinaga Y."/>
            <person name="Zwiers L.-H."/>
            <person name="Turgeon B."/>
            <person name="Goodwin S."/>
            <person name="Spatafora J."/>
            <person name="Crous P."/>
            <person name="Grigoriev I."/>
        </authorList>
    </citation>
    <scope>NUCLEOTIDE SEQUENCE</scope>
    <source>
        <strain evidence="4">CBS 101060</strain>
    </source>
</reference>
<dbReference type="GO" id="GO:0031146">
    <property type="term" value="P:SCF-dependent proteasomal ubiquitin-dependent protein catabolic process"/>
    <property type="evidence" value="ECO:0007669"/>
    <property type="project" value="TreeGrafter"/>
</dbReference>
<dbReference type="InterPro" id="IPR001810">
    <property type="entry name" value="F-box_dom"/>
</dbReference>
<evidence type="ECO:0000259" key="3">
    <source>
        <dbReference type="PROSITE" id="PS50181"/>
    </source>
</evidence>
<dbReference type="PANTHER" id="PTHR12874:SF9">
    <property type="entry name" value="F-BOX ONLY PROTEIN 48"/>
    <property type="match status" value="1"/>
</dbReference>
<dbReference type="PANTHER" id="PTHR12874">
    <property type="entry name" value="F-BOX ONLY PROTEIN 48-RELATED"/>
    <property type="match status" value="1"/>
</dbReference>